<comment type="caution">
    <text evidence="4">The sequence shown here is derived from an EMBL/GenBank/DDBJ whole genome shotgun (WGS) entry which is preliminary data.</text>
</comment>
<gene>
    <name evidence="4" type="ORF">HMPREF0059_00765</name>
</gene>
<dbReference type="AlphaFoldDB" id="F2UWG1"/>
<evidence type="ECO:0000313" key="5">
    <source>
        <dbReference type="Proteomes" id="UP000004668"/>
    </source>
</evidence>
<dbReference type="EMBL" id="ACRE02000031">
    <property type="protein sequence ID" value="EGE39414.1"/>
    <property type="molecule type" value="Genomic_DNA"/>
</dbReference>
<evidence type="ECO:0000256" key="2">
    <source>
        <dbReference type="SAM" id="MobiDB-lite"/>
    </source>
</evidence>
<dbReference type="eggNOG" id="COG3583">
    <property type="taxonomic scope" value="Bacteria"/>
</dbReference>
<dbReference type="Gene3D" id="1.10.530.10">
    <property type="match status" value="1"/>
</dbReference>
<dbReference type="SUPFAM" id="SSF53955">
    <property type="entry name" value="Lysozyme-like"/>
    <property type="match status" value="1"/>
</dbReference>
<feature type="compositionally biased region" description="Polar residues" evidence="2">
    <location>
        <begin position="166"/>
        <end position="181"/>
    </location>
</feature>
<reference evidence="5" key="1">
    <citation type="submission" date="2010-02" db="EMBL/GenBank/DDBJ databases">
        <title>The Genome Sequence of Prevotella oris strain C735.</title>
        <authorList>
            <consortium name="The Broad Institute Genome Sequencing Platform"/>
            <person name="Ward D."/>
            <person name="Feldgarden M."/>
            <person name="Earl A."/>
            <person name="Young S.K."/>
            <person name="Zeng Q."/>
            <person name="Koehrsen M."/>
            <person name="Alvarado L."/>
            <person name="Berlin A."/>
            <person name="Bochicchio J."/>
            <person name="Borenstein D."/>
            <person name="Chapman S.B."/>
            <person name="Chen Z."/>
            <person name="Engels R."/>
            <person name="Freedman E."/>
            <person name="Gellesch M."/>
            <person name="Goldberg J."/>
            <person name="Griggs A."/>
            <person name="Gujja S."/>
            <person name="Heilman E."/>
            <person name="Heiman D."/>
            <person name="Hepburn T."/>
            <person name="Howarth C."/>
            <person name="Jen D."/>
            <person name="Larson L."/>
            <person name="Mehta T."/>
            <person name="Park D."/>
            <person name="Pearson M."/>
            <person name="Roberts A."/>
            <person name="Saif S."/>
            <person name="Shea T."/>
            <person name="Shenoy N."/>
            <person name="Sisk P."/>
            <person name="Stolte C."/>
            <person name="Sykes S."/>
            <person name="Thomson T."/>
            <person name="Walk T."/>
            <person name="White J."/>
            <person name="Yandava C."/>
            <person name="Sibley C.D."/>
            <person name="Field T.R."/>
            <person name="Grinwis M."/>
            <person name="Eshaghurshan C.S."/>
            <person name="Surette M.G."/>
            <person name="Haas B."/>
            <person name="Nusbaum C."/>
            <person name="Birren B."/>
        </authorList>
    </citation>
    <scope>NUCLEOTIDE SEQUENCE [LARGE SCALE GENOMIC DNA]</scope>
    <source>
        <strain evidence="5">C505</strain>
    </source>
</reference>
<dbReference type="Pfam" id="PF07501">
    <property type="entry name" value="G5"/>
    <property type="match status" value="1"/>
</dbReference>
<feature type="region of interest" description="Disordered" evidence="2">
    <location>
        <begin position="248"/>
        <end position="298"/>
    </location>
</feature>
<dbReference type="Gene3D" id="2.20.230.10">
    <property type="entry name" value="Resuscitation-promoting factor rpfb"/>
    <property type="match status" value="1"/>
</dbReference>
<name>F2UWG1_ACTVI</name>
<protein>
    <recommendedName>
        <fullName evidence="3">G5 domain-containing protein</fullName>
    </recommendedName>
</protein>
<dbReference type="Proteomes" id="UP000004668">
    <property type="component" value="Unassembled WGS sequence"/>
</dbReference>
<feature type="compositionally biased region" description="Basic and acidic residues" evidence="2">
    <location>
        <begin position="183"/>
        <end position="197"/>
    </location>
</feature>
<evidence type="ECO:0000313" key="4">
    <source>
        <dbReference type="EMBL" id="EGE39414.1"/>
    </source>
</evidence>
<dbReference type="SMART" id="SM01208">
    <property type="entry name" value="G5"/>
    <property type="match status" value="1"/>
</dbReference>
<feature type="region of interest" description="Disordered" evidence="2">
    <location>
        <begin position="77"/>
        <end position="96"/>
    </location>
</feature>
<feature type="compositionally biased region" description="Basic residues" evidence="2">
    <location>
        <begin position="77"/>
        <end position="89"/>
    </location>
</feature>
<evidence type="ECO:0000256" key="1">
    <source>
        <dbReference type="ARBA" id="ARBA00022729"/>
    </source>
</evidence>
<feature type="domain" description="G5" evidence="3">
    <location>
        <begin position="164"/>
        <end position="244"/>
    </location>
</feature>
<dbReference type="HOGENOM" id="CLU_059319_0_1_11"/>
<proteinExistence type="predicted"/>
<feature type="compositionally biased region" description="Low complexity" evidence="2">
    <location>
        <begin position="248"/>
        <end position="296"/>
    </location>
</feature>
<reference evidence="4 5" key="2">
    <citation type="submission" date="2011-10" db="EMBL/GenBank/DDBJ databases">
        <title>The Genome Sequence of Actinomyces viscosus C505.</title>
        <authorList>
            <consortium name="The Broad Institute Genome Sequencing Platform"/>
            <consortium name="The Broad Institute Genome Sequencing Center for Infectious Disease"/>
            <person name="Earl A."/>
            <person name="Ward D."/>
            <person name="Feldgarden M."/>
            <person name="Gevers D."/>
            <person name="Sibley C.D."/>
            <person name="Field T.R."/>
            <person name="Grinwis M."/>
            <person name="Eshaghurshan C.S."/>
            <person name="Surette M.G."/>
            <person name="Young S.K."/>
            <person name="Zeng Q."/>
            <person name="Gargeya S."/>
            <person name="Fitzgerald M."/>
            <person name="Haas B."/>
            <person name="Abouelleil A."/>
            <person name="Alvarado L."/>
            <person name="Arachchi H.M."/>
            <person name="Berlin A."/>
            <person name="Brown A."/>
            <person name="Chapman S.B."/>
            <person name="Chen Z."/>
            <person name="Dunbar C."/>
            <person name="Freedman E."/>
            <person name="Gearin G."/>
            <person name="Goldberg J."/>
            <person name="Griggs A."/>
            <person name="Gujja S."/>
            <person name="Heiman D."/>
            <person name="Howarth C."/>
            <person name="Larson L."/>
            <person name="Lui A."/>
            <person name="MacDonald P.J.P."/>
            <person name="Montmayeur A."/>
            <person name="Murphy C."/>
            <person name="Neiman D."/>
            <person name="Pearson M."/>
            <person name="Priest M."/>
            <person name="Roberts A."/>
            <person name="Saif S."/>
            <person name="Shea T."/>
            <person name="Shenoy N."/>
            <person name="Sisk P."/>
            <person name="Stolte C."/>
            <person name="Sykes S."/>
            <person name="Wortman J."/>
            <person name="Nusbaum C."/>
            <person name="Birren B."/>
        </authorList>
    </citation>
    <scope>NUCLEOTIDE SEQUENCE [LARGE SCALE GENOMIC DNA]</scope>
    <source>
        <strain evidence="4 5">C505</strain>
    </source>
</reference>
<dbReference type="InterPro" id="IPR011098">
    <property type="entry name" value="G5_dom"/>
</dbReference>
<accession>F2UWG1</accession>
<dbReference type="PROSITE" id="PS51109">
    <property type="entry name" value="G5"/>
    <property type="match status" value="1"/>
</dbReference>
<organism evidence="4 5">
    <name type="scientific">Actinomyces viscosus C505</name>
    <dbReference type="NCBI Taxonomy" id="562973"/>
    <lineage>
        <taxon>Bacteria</taxon>
        <taxon>Bacillati</taxon>
        <taxon>Actinomycetota</taxon>
        <taxon>Actinomycetes</taxon>
        <taxon>Actinomycetales</taxon>
        <taxon>Actinomycetaceae</taxon>
        <taxon>Actinomyces</taxon>
    </lineage>
</organism>
<evidence type="ECO:0000259" key="3">
    <source>
        <dbReference type="PROSITE" id="PS51109"/>
    </source>
</evidence>
<dbReference type="InterPro" id="IPR023346">
    <property type="entry name" value="Lysozyme-like_dom_sf"/>
</dbReference>
<feature type="region of interest" description="Disordered" evidence="2">
    <location>
        <begin position="162"/>
        <end position="200"/>
    </location>
</feature>
<sequence length="395" mass="40693">MPPFVQGCPRWETGWNQGLSARFHHKPTGCEQVHWHAPGSSVTVTRSRQNEGSSIVGRHSQTSSLSTTLAGLGSLASKKRAASASHGRRRAEGPAKTSLTPMLFKAGGAAAAFSLAVSGAAYAAISAGDDEGSSSSGGSFGLIGGESDGQAKAAATPKAGAGKIASAQTSTTTVDEPQVHSTVKKETDSLPKGETKVETAGVDGLVRTTYEVTTQDGKEVSRTPVAQVVVTKKVDEVVLVGTGEQQDQQAQQTQQEAAQQAQSAGDGQAAQANGGSEGSNSSTPAPAANPGAGTDPDSAKAIARSMMASHGWGDSEFSCLESLWTRESSWNYQAENASSGAYGIPQALPGTKMSEVADDWATNPSTQITWGLNYISGRYGTPCSAWAHSESVGWY</sequence>
<keyword evidence="1" id="KW-0732">Signal</keyword>